<accession>A0A1G2QWP0</accession>
<dbReference type="SUPFAM" id="SSF46785">
    <property type="entry name" value="Winged helix' DNA-binding domain"/>
    <property type="match status" value="1"/>
</dbReference>
<name>A0A1G2QWP0_9BACT</name>
<evidence type="ECO:0000259" key="2">
    <source>
        <dbReference type="Pfam" id="PF20803"/>
    </source>
</evidence>
<protein>
    <recommendedName>
        <fullName evidence="2">Transcriptional repressor PaaX-like central Cas2-like domain-containing protein</fullName>
    </recommendedName>
</protein>
<comment type="caution">
    <text evidence="3">The sequence shown here is derived from an EMBL/GenBank/DDBJ whole genome shotgun (WGS) entry which is preliminary data.</text>
</comment>
<dbReference type="Proteomes" id="UP000178065">
    <property type="component" value="Unassembled WGS sequence"/>
</dbReference>
<reference evidence="3 4" key="1">
    <citation type="journal article" date="2016" name="Nat. Commun.">
        <title>Thousands of microbial genomes shed light on interconnected biogeochemical processes in an aquifer system.</title>
        <authorList>
            <person name="Anantharaman K."/>
            <person name="Brown C.T."/>
            <person name="Hug L.A."/>
            <person name="Sharon I."/>
            <person name="Castelle C.J."/>
            <person name="Probst A.J."/>
            <person name="Thomas B.C."/>
            <person name="Singh A."/>
            <person name="Wilkins M.J."/>
            <person name="Karaoz U."/>
            <person name="Brodie E.L."/>
            <person name="Williams K.H."/>
            <person name="Hubbard S.S."/>
            <person name="Banfield J.F."/>
        </authorList>
    </citation>
    <scope>NUCLEOTIDE SEQUENCE [LARGE SCALE GENOMIC DNA]</scope>
</reference>
<keyword evidence="1" id="KW-0472">Membrane</keyword>
<evidence type="ECO:0000256" key="1">
    <source>
        <dbReference type="SAM" id="Phobius"/>
    </source>
</evidence>
<organism evidence="3 4">
    <name type="scientific">Candidatus Wildermuthbacteria bacterium RIFCSPHIGHO2_01_FULL_49_22b</name>
    <dbReference type="NCBI Taxonomy" id="1802448"/>
    <lineage>
        <taxon>Bacteria</taxon>
        <taxon>Candidatus Wildermuthiibacteriota</taxon>
    </lineage>
</organism>
<evidence type="ECO:0000313" key="4">
    <source>
        <dbReference type="Proteomes" id="UP000178065"/>
    </source>
</evidence>
<feature type="domain" description="Transcriptional repressor PaaX-like central Cas2-like" evidence="2">
    <location>
        <begin position="104"/>
        <end position="175"/>
    </location>
</feature>
<dbReference type="SUPFAM" id="SSF143430">
    <property type="entry name" value="TTP0101/SSO1404-like"/>
    <property type="match status" value="1"/>
</dbReference>
<keyword evidence="1" id="KW-1133">Transmembrane helix</keyword>
<sequence>MKYKYYFRKPSSEIVKDIVVWLAAAGIVAVAGGSPYLFINLQGHSHRWRKYKKRNVADTFSRLKKQGHIEIQKRNRQVYIHLTPKGKALAGWLQIDALEITRPKRWDGDYHIIMFDIEQLRKPHREAFRGKLKELGFYPLQKSVWLCPFPCRDEVELLKEFFGLTDKEVRYITTPDIGDDQEVRRFFDL</sequence>
<dbReference type="EMBL" id="MHTT01000027">
    <property type="protein sequence ID" value="OHA64857.1"/>
    <property type="molecule type" value="Genomic_DNA"/>
</dbReference>
<evidence type="ECO:0000313" key="3">
    <source>
        <dbReference type="EMBL" id="OHA64857.1"/>
    </source>
</evidence>
<dbReference type="InterPro" id="IPR048846">
    <property type="entry name" value="PaaX-like_central"/>
</dbReference>
<gene>
    <name evidence="3" type="ORF">A2672_01575</name>
</gene>
<keyword evidence="1" id="KW-0812">Transmembrane</keyword>
<dbReference type="STRING" id="1802448.A2672_01575"/>
<dbReference type="Pfam" id="PF20803">
    <property type="entry name" value="PaaX_M"/>
    <property type="match status" value="1"/>
</dbReference>
<proteinExistence type="predicted"/>
<dbReference type="InterPro" id="IPR036390">
    <property type="entry name" value="WH_DNA-bd_sf"/>
</dbReference>
<dbReference type="Gene3D" id="3.30.70.2650">
    <property type="match status" value="1"/>
</dbReference>
<feature type="transmembrane region" description="Helical" evidence="1">
    <location>
        <begin position="20"/>
        <end position="39"/>
    </location>
</feature>
<dbReference type="AlphaFoldDB" id="A0A1G2QWP0"/>